<dbReference type="InterPro" id="IPR023395">
    <property type="entry name" value="MCP_dom_sf"/>
</dbReference>
<keyword evidence="6" id="KW-1133">Transmembrane helix</keyword>
<comment type="similarity">
    <text evidence="10">Belongs to the mitochondrial carrier (TC 2.A.29) family.</text>
</comment>
<evidence type="ECO:0000313" key="13">
    <source>
        <dbReference type="Proteomes" id="UP000240883"/>
    </source>
</evidence>
<evidence type="ECO:0000256" key="2">
    <source>
        <dbReference type="ARBA" id="ARBA00022448"/>
    </source>
</evidence>
<reference evidence="12 13" key="1">
    <citation type="journal article" date="2018" name="Front. Microbiol.">
        <title>Genome-Wide Analysis of Corynespora cassiicola Leaf Fall Disease Putative Effectors.</title>
        <authorList>
            <person name="Lopez D."/>
            <person name="Ribeiro S."/>
            <person name="Label P."/>
            <person name="Fumanal B."/>
            <person name="Venisse J.S."/>
            <person name="Kohler A."/>
            <person name="de Oliveira R.R."/>
            <person name="Labutti K."/>
            <person name="Lipzen A."/>
            <person name="Lail K."/>
            <person name="Bauer D."/>
            <person name="Ohm R.A."/>
            <person name="Barry K.W."/>
            <person name="Spatafora J."/>
            <person name="Grigoriev I.V."/>
            <person name="Martin F.M."/>
            <person name="Pujade-Renaud V."/>
        </authorList>
    </citation>
    <scope>NUCLEOTIDE SEQUENCE [LARGE SCALE GENOMIC DNA]</scope>
    <source>
        <strain evidence="12 13">Philippines</strain>
    </source>
</reference>
<feature type="repeat" description="Solcar" evidence="9">
    <location>
        <begin position="54"/>
        <end position="150"/>
    </location>
</feature>
<dbReference type="InterPro" id="IPR049562">
    <property type="entry name" value="SLC25A33/36-like"/>
</dbReference>
<comment type="subcellular location">
    <subcellularLocation>
        <location evidence="1">Mitochondrion inner membrane</location>
        <topology evidence="1">Multi-pass membrane protein</topology>
    </subcellularLocation>
</comment>
<feature type="repeat" description="Solcar" evidence="9">
    <location>
        <begin position="160"/>
        <end position="254"/>
    </location>
</feature>
<dbReference type="Gene3D" id="1.50.40.10">
    <property type="entry name" value="Mitochondrial carrier domain"/>
    <property type="match status" value="1"/>
</dbReference>
<proteinExistence type="inferred from homology"/>
<feature type="region of interest" description="Disordered" evidence="11">
    <location>
        <begin position="1"/>
        <end position="38"/>
    </location>
</feature>
<dbReference type="InterPro" id="IPR018108">
    <property type="entry name" value="MCP_transmembrane"/>
</dbReference>
<dbReference type="Proteomes" id="UP000240883">
    <property type="component" value="Unassembled WGS sequence"/>
</dbReference>
<dbReference type="GO" id="GO:0015218">
    <property type="term" value="F:pyrimidine nucleotide transmembrane transporter activity"/>
    <property type="evidence" value="ECO:0007669"/>
    <property type="project" value="InterPro"/>
</dbReference>
<dbReference type="OrthoDB" id="10266426at2759"/>
<evidence type="ECO:0000256" key="7">
    <source>
        <dbReference type="ARBA" id="ARBA00023128"/>
    </source>
</evidence>
<keyword evidence="3 9" id="KW-0812">Transmembrane</keyword>
<dbReference type="STRING" id="1448308.A0A2T2NEL8"/>
<feature type="repeat" description="Solcar" evidence="9">
    <location>
        <begin position="270"/>
        <end position="392"/>
    </location>
</feature>
<dbReference type="AlphaFoldDB" id="A0A2T2NEL8"/>
<dbReference type="SUPFAM" id="SSF103506">
    <property type="entry name" value="Mitochondrial carrier"/>
    <property type="match status" value="1"/>
</dbReference>
<sequence>MSADEPAPPPSPTTSIAPGYAPMPQRDSSRDNPSQPTPWGSPYSILAVKFAAIPDASANAFCGAVAGVASGIVTCPLDVIKTRLQAQGSFRPRNLARPARAVYNGLLGTARVIWTEDGFRGMYRGLGPMLLGYIPTWAVYMSVYDYSKTYYSSKTADKKSTWFTQVSASITAGACSTLATNPIWVIKTRLMSQVSSRAVEEHRPPWQYRGTLDAFRKMYRNEGIAAFYSGLAPALLGLTHVAIQFPLYEYFKKRFTGLEMGQIKPADEHTHWLGILSATVLSKICATSATYPHEVLRTRLQTQQRTLPSHSHEDISFRGGHSGAGHRTRPPGTASSDGMINIPRYRGVLKTCTTILQEEGWRAFYNGMGTNMVRAVPAAVTTMMTYESLKLLHQRLKREGEHIRQNEDSE</sequence>
<keyword evidence="5" id="KW-0999">Mitochondrion inner membrane</keyword>
<evidence type="ECO:0000256" key="1">
    <source>
        <dbReference type="ARBA" id="ARBA00004448"/>
    </source>
</evidence>
<organism evidence="12 13">
    <name type="scientific">Corynespora cassiicola Philippines</name>
    <dbReference type="NCBI Taxonomy" id="1448308"/>
    <lineage>
        <taxon>Eukaryota</taxon>
        <taxon>Fungi</taxon>
        <taxon>Dikarya</taxon>
        <taxon>Ascomycota</taxon>
        <taxon>Pezizomycotina</taxon>
        <taxon>Dothideomycetes</taxon>
        <taxon>Pleosporomycetidae</taxon>
        <taxon>Pleosporales</taxon>
        <taxon>Corynesporascaceae</taxon>
        <taxon>Corynespora</taxon>
    </lineage>
</organism>
<evidence type="ECO:0000256" key="3">
    <source>
        <dbReference type="ARBA" id="ARBA00022692"/>
    </source>
</evidence>
<evidence type="ECO:0000313" key="12">
    <source>
        <dbReference type="EMBL" id="PSN63882.1"/>
    </source>
</evidence>
<feature type="region of interest" description="Disordered" evidence="11">
    <location>
        <begin position="302"/>
        <end position="339"/>
    </location>
</feature>
<evidence type="ECO:0000256" key="10">
    <source>
        <dbReference type="RuleBase" id="RU000488"/>
    </source>
</evidence>
<name>A0A2T2NEL8_CORCC</name>
<evidence type="ECO:0000256" key="6">
    <source>
        <dbReference type="ARBA" id="ARBA00022989"/>
    </source>
</evidence>
<keyword evidence="4" id="KW-0677">Repeat</keyword>
<keyword evidence="2 10" id="KW-0813">Transport</keyword>
<evidence type="ECO:0000256" key="11">
    <source>
        <dbReference type="SAM" id="MobiDB-lite"/>
    </source>
</evidence>
<protein>
    <submittedName>
        <fullName evidence="12">Mitochondrial folate transporter-like protein/carrier</fullName>
    </submittedName>
</protein>
<keyword evidence="13" id="KW-1185">Reference proteome</keyword>
<evidence type="ECO:0000256" key="5">
    <source>
        <dbReference type="ARBA" id="ARBA00022792"/>
    </source>
</evidence>
<dbReference type="PANTHER" id="PTHR45829:SF1">
    <property type="entry name" value="CARRIER PROTEIN, PUTATIVE (AFU_ORTHOLOGUE AFUA_4G06780)-RELATED"/>
    <property type="match status" value="1"/>
</dbReference>
<accession>A0A2T2NEL8</accession>
<keyword evidence="8 9" id="KW-0472">Membrane</keyword>
<dbReference type="PANTHER" id="PTHR45829">
    <property type="entry name" value="MITOCHONDRIAL CARRIER PROTEIN RIM2"/>
    <property type="match status" value="1"/>
</dbReference>
<evidence type="ECO:0000256" key="9">
    <source>
        <dbReference type="PROSITE-ProRule" id="PRU00282"/>
    </source>
</evidence>
<keyword evidence="7" id="KW-0496">Mitochondrion</keyword>
<evidence type="ECO:0000256" key="8">
    <source>
        <dbReference type="ARBA" id="ARBA00023136"/>
    </source>
</evidence>
<evidence type="ECO:0000256" key="4">
    <source>
        <dbReference type="ARBA" id="ARBA00022737"/>
    </source>
</evidence>
<gene>
    <name evidence="12" type="ORF">BS50DRAFT_602548</name>
</gene>
<dbReference type="GO" id="GO:1990519">
    <property type="term" value="P:pyrimidine nucleotide import into mitochondrion"/>
    <property type="evidence" value="ECO:0007669"/>
    <property type="project" value="TreeGrafter"/>
</dbReference>
<dbReference type="PROSITE" id="PS50920">
    <property type="entry name" value="SOLCAR"/>
    <property type="match status" value="3"/>
</dbReference>
<dbReference type="GO" id="GO:0005743">
    <property type="term" value="C:mitochondrial inner membrane"/>
    <property type="evidence" value="ECO:0007669"/>
    <property type="project" value="UniProtKB-SubCell"/>
</dbReference>
<feature type="compositionally biased region" description="Pro residues" evidence="11">
    <location>
        <begin position="1"/>
        <end position="12"/>
    </location>
</feature>
<dbReference type="Pfam" id="PF00153">
    <property type="entry name" value="Mito_carr"/>
    <property type="match status" value="3"/>
</dbReference>
<dbReference type="EMBL" id="KZ678139">
    <property type="protein sequence ID" value="PSN63882.1"/>
    <property type="molecule type" value="Genomic_DNA"/>
</dbReference>